<dbReference type="KEGG" id="rml:FF011L_31690"/>
<gene>
    <name evidence="1" type="ORF">FF011L_31690</name>
</gene>
<reference evidence="1 2" key="1">
    <citation type="submission" date="2019-02" db="EMBL/GenBank/DDBJ databases">
        <title>Deep-cultivation of Planctomycetes and their phenomic and genomic characterization uncovers novel biology.</title>
        <authorList>
            <person name="Wiegand S."/>
            <person name="Jogler M."/>
            <person name="Boedeker C."/>
            <person name="Pinto D."/>
            <person name="Vollmers J."/>
            <person name="Rivas-Marin E."/>
            <person name="Kohn T."/>
            <person name="Peeters S.H."/>
            <person name="Heuer A."/>
            <person name="Rast P."/>
            <person name="Oberbeckmann S."/>
            <person name="Bunk B."/>
            <person name="Jeske O."/>
            <person name="Meyerdierks A."/>
            <person name="Storesund J.E."/>
            <person name="Kallscheuer N."/>
            <person name="Luecker S."/>
            <person name="Lage O.M."/>
            <person name="Pohl T."/>
            <person name="Merkel B.J."/>
            <person name="Hornburger P."/>
            <person name="Mueller R.-W."/>
            <person name="Bruemmer F."/>
            <person name="Labrenz M."/>
            <person name="Spormann A.M."/>
            <person name="Op den Camp H."/>
            <person name="Overmann J."/>
            <person name="Amann R."/>
            <person name="Jetten M.S.M."/>
            <person name="Mascher T."/>
            <person name="Medema M.H."/>
            <person name="Devos D.P."/>
            <person name="Kaster A.-K."/>
            <person name="Ovreas L."/>
            <person name="Rohde M."/>
            <person name="Galperin M.Y."/>
            <person name="Jogler C."/>
        </authorList>
    </citation>
    <scope>NUCLEOTIDE SEQUENCE [LARGE SCALE GENOMIC DNA]</scope>
    <source>
        <strain evidence="1 2">FF011L</strain>
    </source>
</reference>
<evidence type="ECO:0000313" key="1">
    <source>
        <dbReference type="EMBL" id="QDS94390.1"/>
    </source>
</evidence>
<dbReference type="Proteomes" id="UP000320672">
    <property type="component" value="Chromosome"/>
</dbReference>
<dbReference type="InterPro" id="IPR019546">
    <property type="entry name" value="TAT_signal_bac_arc"/>
</dbReference>
<evidence type="ECO:0000313" key="2">
    <source>
        <dbReference type="Proteomes" id="UP000320672"/>
    </source>
</evidence>
<accession>A0A517MHM6</accession>
<sequence length="453" mass="51433">MLNNASRRDFIKTCGTAATTATLLGTSPAFSAASTGASSPKRWFKGNLHMHNQWSDGKPLAPWAIDWYKTHGYDFICPTDHNIFQSEELRFHGFGFNNQPSDLAAFKDETSLWKVITPTEGWPKLTQRYVDESIEKYGEEAVRTITVGGQTYVRMTTFAELEKQFAEPGKFLMIPGYEQTGGCHNGQQVHMNFINVREVFSYITAETPTEIFDQTFTKGKEVYRGQDYLFIADHPLWRYYDFSPKDLIAQPRIRLFELNNNSIDGRYDANPDGWKPEEFWDIVNAHRASHDQPLLLGIGSDDRHDYTKDAKAWSVVRAESLAVKDLLAAIREGDFYASNGLDFEDIQFDGKTLTVKIDVREEAGYRIEFIGTKKDYDPSSQSIEVQKGARNPARKIDVFSNSIGVVLDSVEGTEGAYTLKPEDLYVRAKIVKVGNESQSDWQSQPAAWTQPYR</sequence>
<dbReference type="SUPFAM" id="SSF89550">
    <property type="entry name" value="PHP domain-like"/>
    <property type="match status" value="1"/>
</dbReference>
<keyword evidence="2" id="KW-1185">Reference proteome</keyword>
<dbReference type="Gene3D" id="3.20.20.140">
    <property type="entry name" value="Metal-dependent hydrolases"/>
    <property type="match status" value="1"/>
</dbReference>
<evidence type="ECO:0008006" key="3">
    <source>
        <dbReference type="Google" id="ProtNLM"/>
    </source>
</evidence>
<organism evidence="1 2">
    <name type="scientific">Roseimaritima multifibrata</name>
    <dbReference type="NCBI Taxonomy" id="1930274"/>
    <lineage>
        <taxon>Bacteria</taxon>
        <taxon>Pseudomonadati</taxon>
        <taxon>Planctomycetota</taxon>
        <taxon>Planctomycetia</taxon>
        <taxon>Pirellulales</taxon>
        <taxon>Pirellulaceae</taxon>
        <taxon>Roseimaritima</taxon>
    </lineage>
</organism>
<dbReference type="NCBIfam" id="TIGR01409">
    <property type="entry name" value="TAT_signal_seq"/>
    <property type="match status" value="1"/>
</dbReference>
<dbReference type="InterPro" id="IPR016195">
    <property type="entry name" value="Pol/histidinol_Pase-like"/>
</dbReference>
<protein>
    <recommendedName>
        <fullName evidence="3">PHP domain protein</fullName>
    </recommendedName>
</protein>
<name>A0A517MHM6_9BACT</name>
<dbReference type="AlphaFoldDB" id="A0A517MHM6"/>
<dbReference type="RefSeq" id="WP_145352433.1">
    <property type="nucleotide sequence ID" value="NZ_CP036262.1"/>
</dbReference>
<dbReference type="EMBL" id="CP036262">
    <property type="protein sequence ID" value="QDS94390.1"/>
    <property type="molecule type" value="Genomic_DNA"/>
</dbReference>
<dbReference type="OrthoDB" id="9804333at2"/>
<proteinExistence type="predicted"/>
<dbReference type="InterPro" id="IPR006311">
    <property type="entry name" value="TAT_signal"/>
</dbReference>
<dbReference type="PROSITE" id="PS51318">
    <property type="entry name" value="TAT"/>
    <property type="match status" value="1"/>
</dbReference>